<organism evidence="2 3">
    <name type="scientific">Stylosanthes scabra</name>
    <dbReference type="NCBI Taxonomy" id="79078"/>
    <lineage>
        <taxon>Eukaryota</taxon>
        <taxon>Viridiplantae</taxon>
        <taxon>Streptophyta</taxon>
        <taxon>Embryophyta</taxon>
        <taxon>Tracheophyta</taxon>
        <taxon>Spermatophyta</taxon>
        <taxon>Magnoliopsida</taxon>
        <taxon>eudicotyledons</taxon>
        <taxon>Gunneridae</taxon>
        <taxon>Pentapetalae</taxon>
        <taxon>rosids</taxon>
        <taxon>fabids</taxon>
        <taxon>Fabales</taxon>
        <taxon>Fabaceae</taxon>
        <taxon>Papilionoideae</taxon>
        <taxon>50 kb inversion clade</taxon>
        <taxon>dalbergioids sensu lato</taxon>
        <taxon>Dalbergieae</taxon>
        <taxon>Pterocarpus clade</taxon>
        <taxon>Stylosanthes</taxon>
    </lineage>
</organism>
<accession>A0ABU6T344</accession>
<dbReference type="Proteomes" id="UP001341840">
    <property type="component" value="Unassembled WGS sequence"/>
</dbReference>
<comment type="caution">
    <text evidence="2">The sequence shown here is derived from an EMBL/GenBank/DDBJ whole genome shotgun (WGS) entry which is preliminary data.</text>
</comment>
<keyword evidence="3" id="KW-1185">Reference proteome</keyword>
<reference evidence="2 3" key="1">
    <citation type="journal article" date="2023" name="Plants (Basel)">
        <title>Bridging the Gap: Combining Genomics and Transcriptomics Approaches to Understand Stylosanthes scabra, an Orphan Legume from the Brazilian Caatinga.</title>
        <authorList>
            <person name="Ferreira-Neto J.R.C."/>
            <person name="da Silva M.D."/>
            <person name="Binneck E."/>
            <person name="de Melo N.F."/>
            <person name="da Silva R.H."/>
            <person name="de Melo A.L.T.M."/>
            <person name="Pandolfi V."/>
            <person name="Bustamante F.O."/>
            <person name="Brasileiro-Vidal A.C."/>
            <person name="Benko-Iseppon A.M."/>
        </authorList>
    </citation>
    <scope>NUCLEOTIDE SEQUENCE [LARGE SCALE GENOMIC DNA]</scope>
    <source>
        <tissue evidence="2">Leaves</tissue>
    </source>
</reference>
<gene>
    <name evidence="2" type="ORF">PIB30_116340</name>
</gene>
<evidence type="ECO:0000313" key="3">
    <source>
        <dbReference type="Proteomes" id="UP001341840"/>
    </source>
</evidence>
<protein>
    <submittedName>
        <fullName evidence="2">Uncharacterized protein</fullName>
    </submittedName>
</protein>
<sequence length="64" mass="6818">MPCPPLGGLASMEPSLGVTGAPRSTSEVVPWCRCQQVLEHQRTKAGKHAHALPPQGSMARRMLA</sequence>
<proteinExistence type="predicted"/>
<name>A0ABU6T344_9FABA</name>
<evidence type="ECO:0000313" key="2">
    <source>
        <dbReference type="EMBL" id="MED6142691.1"/>
    </source>
</evidence>
<feature type="region of interest" description="Disordered" evidence="1">
    <location>
        <begin position="1"/>
        <end position="25"/>
    </location>
</feature>
<dbReference type="EMBL" id="JASCZI010081521">
    <property type="protein sequence ID" value="MED6142691.1"/>
    <property type="molecule type" value="Genomic_DNA"/>
</dbReference>
<evidence type="ECO:0000256" key="1">
    <source>
        <dbReference type="SAM" id="MobiDB-lite"/>
    </source>
</evidence>
<feature type="region of interest" description="Disordered" evidence="1">
    <location>
        <begin position="43"/>
        <end position="64"/>
    </location>
</feature>